<evidence type="ECO:0000256" key="7">
    <source>
        <dbReference type="ARBA" id="ARBA00022927"/>
    </source>
</evidence>
<dbReference type="FunFam" id="3.40.140.70:FF:000001">
    <property type="entry name" value="Ubiquitin-like modifier-activating enzyme atg7"/>
    <property type="match status" value="1"/>
</dbReference>
<comment type="similarity">
    <text evidence="1 10">Belongs to the ATG7 family.</text>
</comment>
<dbReference type="PANTHER" id="PTHR10953:SF3">
    <property type="entry name" value="UBIQUITIN-LIKE MODIFIER-ACTIVATING ENZYME ATG7"/>
    <property type="match status" value="1"/>
</dbReference>
<dbReference type="InterPro" id="IPR045886">
    <property type="entry name" value="ThiF/MoeB/HesA"/>
</dbReference>
<dbReference type="SUPFAM" id="SSF52833">
    <property type="entry name" value="Thioredoxin-like"/>
    <property type="match status" value="1"/>
</dbReference>
<keyword evidence="7 10" id="KW-0653">Protein transport</keyword>
<dbReference type="FunFam" id="3.40.50.720:FF:000395">
    <property type="entry name" value="ubiquitin-like modifier-activating enzyme ATG7"/>
    <property type="match status" value="1"/>
</dbReference>
<accession>A0A816F9F2</accession>
<dbReference type="GO" id="GO:0019778">
    <property type="term" value="F:Atg12 activating enzyme activity"/>
    <property type="evidence" value="ECO:0007669"/>
    <property type="project" value="TreeGrafter"/>
</dbReference>
<dbReference type="Gene3D" id="3.40.140.100">
    <property type="entry name" value="Ubiquitin-like modifier-activating enzyme ATG7 C-terminal domain"/>
    <property type="match status" value="1"/>
</dbReference>
<dbReference type="InterPro" id="IPR032197">
    <property type="entry name" value="Atg7_N"/>
</dbReference>
<evidence type="ECO:0000313" key="13">
    <source>
        <dbReference type="EMBL" id="CAF1400229.1"/>
    </source>
</evidence>
<dbReference type="Gene3D" id="3.40.140.70">
    <property type="entry name" value="Ubiquitin-like modifier-activating enzyme ATG7 N-terminal domain"/>
    <property type="match status" value="1"/>
</dbReference>
<evidence type="ECO:0000256" key="8">
    <source>
        <dbReference type="ARBA" id="ARBA00023006"/>
    </source>
</evidence>
<dbReference type="GO" id="GO:0032446">
    <property type="term" value="P:protein modification by small protein conjugation"/>
    <property type="evidence" value="ECO:0007669"/>
    <property type="project" value="TreeGrafter"/>
</dbReference>
<feature type="domain" description="Ubiquitin-like modifier-activating enzyme Atg7 N-terminal" evidence="12">
    <location>
        <begin position="83"/>
        <end position="392"/>
    </location>
</feature>
<evidence type="ECO:0000256" key="9">
    <source>
        <dbReference type="PIRSR" id="PIRSR606285-1"/>
    </source>
</evidence>
<dbReference type="SUPFAM" id="SSF69572">
    <property type="entry name" value="Activating enzymes of the ubiquitin-like proteins"/>
    <property type="match status" value="1"/>
</dbReference>
<dbReference type="Proteomes" id="UP000663834">
    <property type="component" value="Unassembled WGS sequence"/>
</dbReference>
<dbReference type="Pfam" id="PF04908">
    <property type="entry name" value="SH3BGR"/>
    <property type="match status" value="1"/>
</dbReference>
<dbReference type="OrthoDB" id="338614at2759"/>
<comment type="function">
    <text evidence="10">E1-like activating enzyme involved in the 2 ubiquitin-like systems required for autophagy.</text>
</comment>
<evidence type="ECO:0000313" key="15">
    <source>
        <dbReference type="Proteomes" id="UP000663834"/>
    </source>
</evidence>
<comment type="caution">
    <text evidence="14">The sequence shown here is derived from an EMBL/GenBank/DDBJ whole genome shotgun (WGS) entry which is preliminary data.</text>
</comment>
<dbReference type="EMBL" id="CAJNOW010017360">
    <property type="protein sequence ID" value="CAF1656857.1"/>
    <property type="molecule type" value="Genomic_DNA"/>
</dbReference>
<dbReference type="GO" id="GO:0015031">
    <property type="term" value="P:protein transport"/>
    <property type="evidence" value="ECO:0007669"/>
    <property type="project" value="UniProtKB-UniRule"/>
</dbReference>
<dbReference type="GO" id="GO:0034727">
    <property type="term" value="P:piecemeal microautophagy of the nucleus"/>
    <property type="evidence" value="ECO:0007669"/>
    <property type="project" value="TreeGrafter"/>
</dbReference>
<evidence type="ECO:0000256" key="2">
    <source>
        <dbReference type="ARBA" id="ARBA00011738"/>
    </source>
</evidence>
<dbReference type="Pfam" id="PF16420">
    <property type="entry name" value="ATG7_N"/>
    <property type="match status" value="1"/>
</dbReference>
<dbReference type="NCBIfam" id="TIGR01381">
    <property type="entry name" value="E1_like_apg7"/>
    <property type="match status" value="1"/>
</dbReference>
<dbReference type="InterPro" id="IPR006993">
    <property type="entry name" value="Glut_rich_SH3-bd"/>
</dbReference>
<protein>
    <recommendedName>
        <fullName evidence="3 10">Ubiquitin-like modifier-activating enzyme ATG7</fullName>
    </recommendedName>
    <alternativeName>
        <fullName evidence="10">Autophagy-related protein 7</fullName>
    </alternativeName>
</protein>
<evidence type="ECO:0000259" key="12">
    <source>
        <dbReference type="Pfam" id="PF16420"/>
    </source>
</evidence>
<evidence type="ECO:0000256" key="6">
    <source>
        <dbReference type="ARBA" id="ARBA00022786"/>
    </source>
</evidence>
<dbReference type="GO" id="GO:0000407">
    <property type="term" value="C:phagophore assembly site"/>
    <property type="evidence" value="ECO:0007669"/>
    <property type="project" value="UniProtKB-SubCell"/>
</dbReference>
<dbReference type="Proteomes" id="UP000663855">
    <property type="component" value="Unassembled WGS sequence"/>
</dbReference>
<dbReference type="InterPro" id="IPR006285">
    <property type="entry name" value="Atg7"/>
</dbReference>
<dbReference type="Gene3D" id="3.40.50.720">
    <property type="entry name" value="NAD(P)-binding Rossmann-like Domain"/>
    <property type="match status" value="1"/>
</dbReference>
<dbReference type="PANTHER" id="PTHR10953">
    <property type="entry name" value="UBIQUITIN-ACTIVATING ENZYME E1"/>
    <property type="match status" value="1"/>
</dbReference>
<evidence type="ECO:0000256" key="10">
    <source>
        <dbReference type="RuleBase" id="RU366022"/>
    </source>
</evidence>
<comment type="subunit">
    <text evidence="2 10">Homodimer.</text>
</comment>
<dbReference type="GO" id="GO:0000045">
    <property type="term" value="P:autophagosome assembly"/>
    <property type="evidence" value="ECO:0007669"/>
    <property type="project" value="TreeGrafter"/>
</dbReference>
<comment type="subcellular location">
    <subcellularLocation>
        <location evidence="10">Cytoplasm</location>
    </subcellularLocation>
    <subcellularLocation>
        <location evidence="10">Preautophagosomal structure</location>
    </subcellularLocation>
</comment>
<dbReference type="EMBL" id="CAJNOV010010292">
    <property type="protein sequence ID" value="CAF1400229.1"/>
    <property type="molecule type" value="Genomic_DNA"/>
</dbReference>
<proteinExistence type="inferred from homology"/>
<keyword evidence="8 10" id="KW-0072">Autophagy</keyword>
<dbReference type="InterPro" id="IPR035985">
    <property type="entry name" value="Ubiquitin-activating_enz"/>
</dbReference>
<dbReference type="GO" id="GO:0000422">
    <property type="term" value="P:autophagy of mitochondrion"/>
    <property type="evidence" value="ECO:0007669"/>
    <property type="project" value="TreeGrafter"/>
</dbReference>
<feature type="active site" description="Glycyl thioester intermediate" evidence="9">
    <location>
        <position position="623"/>
    </location>
</feature>
<dbReference type="InterPro" id="IPR042522">
    <property type="entry name" value="Atg7_N_1"/>
</dbReference>
<evidence type="ECO:0000256" key="4">
    <source>
        <dbReference type="ARBA" id="ARBA00022448"/>
    </source>
</evidence>
<feature type="domain" description="THIF-type NAD/FAD binding fold" evidence="11">
    <location>
        <begin position="409"/>
        <end position="649"/>
    </location>
</feature>
<organism evidence="14 15">
    <name type="scientific">Rotaria magnacalcarata</name>
    <dbReference type="NCBI Taxonomy" id="392030"/>
    <lineage>
        <taxon>Eukaryota</taxon>
        <taxon>Metazoa</taxon>
        <taxon>Spiralia</taxon>
        <taxon>Gnathifera</taxon>
        <taxon>Rotifera</taxon>
        <taxon>Eurotatoria</taxon>
        <taxon>Bdelloidea</taxon>
        <taxon>Philodinida</taxon>
        <taxon>Philodinidae</taxon>
        <taxon>Rotaria</taxon>
    </lineage>
</organism>
<dbReference type="AlphaFoldDB" id="A0A816F9F2"/>
<gene>
    <name evidence="13" type="ORF">CJN711_LOCUS21929</name>
    <name evidence="14" type="ORF">KQP761_LOCUS31154</name>
</gene>
<dbReference type="InterPro" id="IPR036249">
    <property type="entry name" value="Thioredoxin-like_sf"/>
</dbReference>
<evidence type="ECO:0000256" key="1">
    <source>
        <dbReference type="ARBA" id="ARBA00010931"/>
    </source>
</evidence>
<dbReference type="Gene3D" id="3.40.30.10">
    <property type="entry name" value="Glutaredoxin"/>
    <property type="match status" value="1"/>
</dbReference>
<dbReference type="Pfam" id="PF00899">
    <property type="entry name" value="ThiF"/>
    <property type="match status" value="1"/>
</dbReference>
<keyword evidence="5 10" id="KW-0963">Cytoplasm</keyword>
<dbReference type="GO" id="GO:0019779">
    <property type="term" value="F:Atg8 activating enzyme activity"/>
    <property type="evidence" value="ECO:0007669"/>
    <property type="project" value="TreeGrafter"/>
</dbReference>
<dbReference type="InterPro" id="IPR042523">
    <property type="entry name" value="Atg7_N_2"/>
</dbReference>
<keyword evidence="4 10" id="KW-0813">Transport</keyword>
<name>A0A816F9F2_9BILA</name>
<dbReference type="InterPro" id="IPR000594">
    <property type="entry name" value="ThiF_NAD_FAD-bd"/>
</dbReference>
<evidence type="ECO:0000259" key="11">
    <source>
        <dbReference type="Pfam" id="PF00899"/>
    </source>
</evidence>
<dbReference type="GO" id="GO:0006995">
    <property type="term" value="P:cellular response to nitrogen starvation"/>
    <property type="evidence" value="ECO:0007669"/>
    <property type="project" value="TreeGrafter"/>
</dbReference>
<evidence type="ECO:0000256" key="3">
    <source>
        <dbReference type="ARBA" id="ARBA00017647"/>
    </source>
</evidence>
<evidence type="ECO:0000313" key="14">
    <source>
        <dbReference type="EMBL" id="CAF1656857.1"/>
    </source>
</evidence>
<keyword evidence="6 10" id="KW-0833">Ubl conjugation pathway</keyword>
<reference evidence="14" key="1">
    <citation type="submission" date="2021-02" db="EMBL/GenBank/DDBJ databases">
        <authorList>
            <person name="Nowell W R."/>
        </authorList>
    </citation>
    <scope>NUCLEOTIDE SEQUENCE</scope>
</reference>
<sequence>MTIKVYMTNIAGNQLTIGNQRKVKHILDANKIDYVDIDISDPKNVAEKEFLQRTLSPINKTLHLPQIFNNEEYCCDFDDMTTLKFVPYSSAFDTGFWHELTRRKLEIYRLDSSNQSIFGYYANDANDNMPALFNVDHQCFDENNKISNQQQLYSVNGTLKLVNTIEEFKTFDIDSALKTESSLLWNDFVQGGTLENPQKLNRFYLLIFADLKKYIYHYWFAFPTFLVPTAFNLLNPVKSIGEQFPSDEIGAITKTLEANRLHACCLHRQQNSSFAVINLKQAVDNLNEKPQSASEYIFIVNDPSTDPAHPGWPVRNLLTLLYYHLRSVEQLNVICWRERFRDGQQYVNHSLYLQLKPESISNIDDTVPPSAGWEKNERQRLGSRQVNLSTSMNPVHLAETAVGLNLKLMKWRLAPEIDLESLETMRCLLLGAGTLGCNVARCLMAWGVKHITFVDNSRISYSNPVRQTLFTFQDSCENRPKAQAAADALKAIYPGIKSTGYDLTIPMPGHAVGESTIEKVKEDVNFLHDLIRQHDVLFLLTDSRESRWLPTVIGAAEQKLVLCCAVGFDSYVIIRHGVPAKESDTPPTRYKNFLRGDKLGCYFCNDIVAPGDSSIDRTLDQQCTVTRPGISMMASALSVELLVSIMQHPLRGQCPSSIHSDVDESVPDAVSCLGIVPHTIRGFLSRYSTVLPTGEAFSQCVACSPTVRKAFEDEGFTFLLKVFNDLDYLENLTGLRAMQLATDLSEIIELSDDEEI</sequence>
<evidence type="ECO:0000256" key="5">
    <source>
        <dbReference type="ARBA" id="ARBA00022490"/>
    </source>
</evidence>